<dbReference type="Proteomes" id="UP001157069">
    <property type="component" value="Unassembled WGS sequence"/>
</dbReference>
<evidence type="ECO:0000256" key="2">
    <source>
        <dbReference type="SAM" id="Phobius"/>
    </source>
</evidence>
<organism evidence="4 5">
    <name type="scientific">Homoserinibacter gongjuensis</name>
    <dbReference type="NCBI Taxonomy" id="1162968"/>
    <lineage>
        <taxon>Bacteria</taxon>
        <taxon>Bacillati</taxon>
        <taxon>Actinomycetota</taxon>
        <taxon>Actinomycetes</taxon>
        <taxon>Micrococcales</taxon>
        <taxon>Microbacteriaceae</taxon>
        <taxon>Homoserinibacter</taxon>
    </lineage>
</organism>
<gene>
    <name evidence="4" type="ORF">GCM10025869_32900</name>
</gene>
<dbReference type="RefSeq" id="WP_348533891.1">
    <property type="nucleotide sequence ID" value="NZ_BSVA01000001.1"/>
</dbReference>
<keyword evidence="2" id="KW-0812">Transmembrane</keyword>
<protein>
    <recommendedName>
        <fullName evidence="3">PASTA domain-containing protein</fullName>
    </recommendedName>
</protein>
<sequence length="440" mass="46529">MMFEMLTGEQPYKGEQPMQIAYQHANDSVPPPSNVNPRVPAELDELVLWATARDPEERPRDARVMLEQLRETETLLHTALPTAATAVQKTMVLPSARQLTAETQVLGGRAPAPVQETGPVSPNAAKLRTTSDARRRRGWLAFVLVLVLAIAAGGTGWWFGAGPGAHATIPTSIVESQPDAARATLTALGIEVAEELEHGHSVEVAEGLIMGSDPEPGSSVRKGSTVTLIVSDGPAPTQIGALAGLTLAQAQAVIEDAGLLMDEEPTYVFSEQDEDMVLAASVGDVDILQGAEGLFEGQQVELTASAGKLPPIQGMSFDEAAAALAGVEVDVESEPQLDYNDEIPEGAVIRIVGDEPVHPGDTVLLSVSRGPEPVDVPDILGLTWYEARQKLTDVGLDFEYWNLKSSLLGEGAPSDAIVEQVAPDVGTSVKKGTKIKVKLG</sequence>
<proteinExistence type="predicted"/>
<accession>A0ABQ6JZ34</accession>
<comment type="caution">
    <text evidence="4">The sequence shown here is derived from an EMBL/GenBank/DDBJ whole genome shotgun (WGS) entry which is preliminary data.</text>
</comment>
<evidence type="ECO:0000256" key="1">
    <source>
        <dbReference type="SAM" id="MobiDB-lite"/>
    </source>
</evidence>
<dbReference type="InterPro" id="IPR005543">
    <property type="entry name" value="PASTA_dom"/>
</dbReference>
<keyword evidence="5" id="KW-1185">Reference proteome</keyword>
<dbReference type="EMBL" id="BSVA01000001">
    <property type="protein sequence ID" value="GMA92761.1"/>
    <property type="molecule type" value="Genomic_DNA"/>
</dbReference>
<evidence type="ECO:0000313" key="4">
    <source>
        <dbReference type="EMBL" id="GMA92761.1"/>
    </source>
</evidence>
<dbReference type="SMART" id="SM00740">
    <property type="entry name" value="PASTA"/>
    <property type="match status" value="4"/>
</dbReference>
<keyword evidence="2" id="KW-0472">Membrane</keyword>
<evidence type="ECO:0000313" key="5">
    <source>
        <dbReference type="Proteomes" id="UP001157069"/>
    </source>
</evidence>
<reference evidence="5" key="1">
    <citation type="journal article" date="2019" name="Int. J. Syst. Evol. Microbiol.">
        <title>The Global Catalogue of Microorganisms (GCM) 10K type strain sequencing project: providing services to taxonomists for standard genome sequencing and annotation.</title>
        <authorList>
            <consortium name="The Broad Institute Genomics Platform"/>
            <consortium name="The Broad Institute Genome Sequencing Center for Infectious Disease"/>
            <person name="Wu L."/>
            <person name="Ma J."/>
        </authorList>
    </citation>
    <scope>NUCLEOTIDE SEQUENCE [LARGE SCALE GENOMIC DNA]</scope>
    <source>
        <strain evidence="5">NBRC 108755</strain>
    </source>
</reference>
<keyword evidence="2" id="KW-1133">Transmembrane helix</keyword>
<feature type="region of interest" description="Disordered" evidence="1">
    <location>
        <begin position="110"/>
        <end position="129"/>
    </location>
</feature>
<dbReference type="Gene3D" id="3.30.10.20">
    <property type="match status" value="3"/>
</dbReference>
<feature type="domain" description="PASTA" evidence="3">
    <location>
        <begin position="168"/>
        <end position="232"/>
    </location>
</feature>
<name>A0ABQ6JZ34_9MICO</name>
<dbReference type="SUPFAM" id="SSF56112">
    <property type="entry name" value="Protein kinase-like (PK-like)"/>
    <property type="match status" value="1"/>
</dbReference>
<dbReference type="CDD" id="cd06577">
    <property type="entry name" value="PASTA_pknB"/>
    <property type="match status" value="3"/>
</dbReference>
<feature type="transmembrane region" description="Helical" evidence="2">
    <location>
        <begin position="138"/>
        <end position="159"/>
    </location>
</feature>
<dbReference type="InterPro" id="IPR011009">
    <property type="entry name" value="Kinase-like_dom_sf"/>
</dbReference>
<evidence type="ECO:0000259" key="3">
    <source>
        <dbReference type="PROSITE" id="PS51178"/>
    </source>
</evidence>
<dbReference type="Gene3D" id="1.10.510.10">
    <property type="entry name" value="Transferase(Phosphotransferase) domain 1"/>
    <property type="match status" value="1"/>
</dbReference>
<feature type="domain" description="PASTA" evidence="3">
    <location>
        <begin position="370"/>
        <end position="440"/>
    </location>
</feature>
<dbReference type="PROSITE" id="PS51178">
    <property type="entry name" value="PASTA"/>
    <property type="match status" value="2"/>
</dbReference>
<dbReference type="Pfam" id="PF03793">
    <property type="entry name" value="PASTA"/>
    <property type="match status" value="3"/>
</dbReference>